<feature type="region of interest" description="Disordered" evidence="1">
    <location>
        <begin position="66"/>
        <end position="95"/>
    </location>
</feature>
<reference evidence="2" key="1">
    <citation type="submission" date="2020-05" db="EMBL/GenBank/DDBJ databases">
        <title>Mycena genomes resolve the evolution of fungal bioluminescence.</title>
        <authorList>
            <person name="Tsai I.J."/>
        </authorList>
    </citation>
    <scope>NUCLEOTIDE SEQUENCE</scope>
    <source>
        <strain evidence="2">CCC161011</strain>
    </source>
</reference>
<proteinExistence type="predicted"/>
<dbReference type="AlphaFoldDB" id="A0A8H6YD35"/>
<dbReference type="EMBL" id="JACAZI010000007">
    <property type="protein sequence ID" value="KAF7356942.1"/>
    <property type="molecule type" value="Genomic_DNA"/>
</dbReference>
<organism evidence="2 3">
    <name type="scientific">Mycena venus</name>
    <dbReference type="NCBI Taxonomy" id="2733690"/>
    <lineage>
        <taxon>Eukaryota</taxon>
        <taxon>Fungi</taxon>
        <taxon>Dikarya</taxon>
        <taxon>Basidiomycota</taxon>
        <taxon>Agaricomycotina</taxon>
        <taxon>Agaricomycetes</taxon>
        <taxon>Agaricomycetidae</taxon>
        <taxon>Agaricales</taxon>
        <taxon>Marasmiineae</taxon>
        <taxon>Mycenaceae</taxon>
        <taxon>Mycena</taxon>
    </lineage>
</organism>
<protein>
    <recommendedName>
        <fullName evidence="4">CCHC-type domain-containing protein</fullName>
    </recommendedName>
</protein>
<dbReference type="OrthoDB" id="3050014at2759"/>
<name>A0A8H6YD35_9AGAR</name>
<gene>
    <name evidence="2" type="ORF">MVEN_01030200</name>
</gene>
<evidence type="ECO:0000256" key="1">
    <source>
        <dbReference type="SAM" id="MobiDB-lite"/>
    </source>
</evidence>
<keyword evidence="3" id="KW-1185">Reference proteome</keyword>
<accession>A0A8H6YD35</accession>
<feature type="compositionally biased region" description="Polar residues" evidence="1">
    <location>
        <begin position="14"/>
        <end position="24"/>
    </location>
</feature>
<comment type="caution">
    <text evidence="2">The sequence shown here is derived from an EMBL/GenBank/DDBJ whole genome shotgun (WGS) entry which is preliminary data.</text>
</comment>
<feature type="compositionally biased region" description="Polar residues" evidence="1">
    <location>
        <begin position="39"/>
        <end position="53"/>
    </location>
</feature>
<dbReference type="Proteomes" id="UP000620124">
    <property type="component" value="Unassembled WGS sequence"/>
</dbReference>
<sequence length="129" mass="14058">MNISQLLCSPPPSQASSPGRSSNGAPHAPVSDHHHYDSRSSQGSPTPSNPDTQYKVISTQYRCGNCRQRGHNRKTCPPARDPQSRRLHPPGPEPEAVVDCAENQDITALPAAWVLPRSDESQLLPFVKT</sequence>
<feature type="region of interest" description="Disordered" evidence="1">
    <location>
        <begin position="1"/>
        <end position="53"/>
    </location>
</feature>
<evidence type="ECO:0000313" key="2">
    <source>
        <dbReference type="EMBL" id="KAF7356942.1"/>
    </source>
</evidence>
<evidence type="ECO:0008006" key="4">
    <source>
        <dbReference type="Google" id="ProtNLM"/>
    </source>
</evidence>
<evidence type="ECO:0000313" key="3">
    <source>
        <dbReference type="Proteomes" id="UP000620124"/>
    </source>
</evidence>